<gene>
    <name evidence="4" type="primary">gp_67489</name>
</gene>
<dbReference type="GO" id="GO:0016787">
    <property type="term" value="F:hydrolase activity"/>
    <property type="evidence" value="ECO:0007669"/>
    <property type="project" value="InterPro"/>
</dbReference>
<evidence type="ECO:0000313" key="5">
    <source>
        <dbReference type="Proteomes" id="UP000827408"/>
    </source>
</evidence>
<reference evidence="4 5" key="1">
    <citation type="submission" date="2021-04" db="EMBL/GenBank/DDBJ databases">
        <authorList>
            <person name="Shkoporov A.N."/>
            <person name="Stockdale S.R."/>
            <person name="Guerin E."/>
            <person name="Ross R.P."/>
            <person name="Hill C."/>
        </authorList>
    </citation>
    <scope>NUCLEOTIDE SEQUENCE [LARGE SCALE GENOMIC DNA]</scope>
    <source>
        <strain evidence="5">cr61_1</strain>
    </source>
</reference>
<dbReference type="KEGG" id="vg:75686981"/>
<dbReference type="EMBL" id="MZ130491">
    <property type="protein sequence ID" value="QWM90561.1"/>
    <property type="molecule type" value="Genomic_DNA"/>
</dbReference>
<organism evidence="4 5">
    <name type="scientific">uncultured phage cr61_1</name>
    <dbReference type="NCBI Taxonomy" id="2986417"/>
    <lineage>
        <taxon>Viruses</taxon>
        <taxon>Duplodnaviria</taxon>
        <taxon>Heunggongvirae</taxon>
        <taxon>Uroviricota</taxon>
        <taxon>Caudoviricetes</taxon>
        <taxon>Crassvirales</taxon>
        <taxon>Suoliviridae</taxon>
        <taxon>Oafivirinae</taxon>
        <taxon>Bohxovirus</taxon>
        <taxon>Bohxovirus oralis</taxon>
    </lineage>
</organism>
<dbReference type="PANTHER" id="PTHR43143:SF1">
    <property type="entry name" value="SERINE_THREONINE-PROTEIN PHOSPHATASE CPPED1"/>
    <property type="match status" value="1"/>
</dbReference>
<feature type="coiled-coil region" evidence="1">
    <location>
        <begin position="74"/>
        <end position="101"/>
    </location>
</feature>
<name>A0AAE7RW79_9CAUD</name>
<dbReference type="InterPro" id="IPR004843">
    <property type="entry name" value="Calcineurin-like_PHP"/>
</dbReference>
<feature type="domain" description="Calcineurin-like phosphoesterase" evidence="3">
    <location>
        <begin position="760"/>
        <end position="980"/>
    </location>
</feature>
<protein>
    <submittedName>
        <fullName evidence="4">Phosphatase</fullName>
    </submittedName>
</protein>
<dbReference type="GeneID" id="75686981"/>
<dbReference type="Pfam" id="PF00149">
    <property type="entry name" value="Metallophos"/>
    <property type="match status" value="1"/>
</dbReference>
<dbReference type="Proteomes" id="UP000827408">
    <property type="component" value="Segment"/>
</dbReference>
<evidence type="ECO:0000313" key="4">
    <source>
        <dbReference type="EMBL" id="QWM90561.1"/>
    </source>
</evidence>
<feature type="region of interest" description="Disordered" evidence="2">
    <location>
        <begin position="207"/>
        <end position="229"/>
    </location>
</feature>
<evidence type="ECO:0000259" key="3">
    <source>
        <dbReference type="Pfam" id="PF00149"/>
    </source>
</evidence>
<dbReference type="Gene3D" id="3.60.21.10">
    <property type="match status" value="1"/>
</dbReference>
<keyword evidence="5" id="KW-1185">Reference proteome</keyword>
<sequence>MKKSKLFGSRLVENVLIPKTPKVIMFSDSDSITRQVFEEGDLLDANTIRKILIKGGFSSGGGGGSLPSIDYVDLKALIDRLKNYIDERDNLISDARRLIEANTTNITQNATSIKEIRNIISNFNIDNALYVGEVEPSTKDVLWLDTSDGIQLDGSNSNELLKIKEAIKDIYSNMGTINKMILNGIVAGDSNSSARQMIMRTANPIRPTEITEDPHTNTDPTQPNTTGVEPTVNHISIKMDTAINFSKNRLNLIDGELLYYTDRKKVVLYKDGRFNVVGSEQSSGGSGGGISVEDLYATHLDHLTFTGGDSSYSVQVDQSGKITVRKKIVLTTKVGNVDPAWKVYVDHLLCINEVYCGGVNNDNQICSHNFIELANGSNNDINLNGLMLLYTDGTLYGNGHNGFKWKTLKLDGIIKAGSTYLIRGARCNTNKSAFIEVNTYDQIWMDGDNPIGFSQDASSFYLCVGDIDNNWVYDQQGNPLDKGELKSPWNKNFTYQGYIDSCGFGSGSVYEGDATFLVNSTDNAKDCVYIRWFMLEPAKQGNKAYGARKTKSLWTYINMNTLTLFVGNVPMYYYPDSLKQRFTPKASWEGKNFFTNKTSFDPFKPNCLRCTFGIQATVDTANHKLASRCFNWVSVGCYDEYLQYRKQGDTGWATVRSITKGDSLNTANINHFIDHYDRLRWRTPSGTWVTTHKVVLSNIFEEGVYEFRVGRYDDDSYKSKIYTTTVITSDHVDTYGFTFIQETDQQGFSWLDYRPWVRSAGMIAKEDFDFLVNTGDIALNGNRENEWIDYYSALDMHVPNKTEMFTIGNNDLCSENPTLLTDGEDATSKFNHINVLKYFTFELDPDLDYSFEFNGNRYPLYSLYYFKYGKYGFVCLNSETSEASSKTYIGTADALFTNAANASIESWFEALMNKNVFTVKPFIYMHEMPFTMVTWLFMKGSAGREGSHLNVYNAQGKYRFSRLFKKHGIKMIFGGHKHTYTLSKPIYDAPDGYIKSDNKVDPSIDLMGEVTDELSRKPVIQVTRLQDIDNTNNYARYELVDKITAPTYVMSLATGYKLVSNKEQPSGDEYTIPWLLSYFKASSNSTAPTENRKQHYPMYIKFKVFHDTVLVQAKLIHGVWDVNEDKNTAKWDPNKQISNLTVVGMTCEPTTEADKAAYNVNDPKEYAITL</sequence>
<proteinExistence type="predicted"/>
<keyword evidence="1" id="KW-0175">Coiled coil</keyword>
<dbReference type="RefSeq" id="YP_010509501.1">
    <property type="nucleotide sequence ID" value="NC_067209.1"/>
</dbReference>
<feature type="compositionally biased region" description="Polar residues" evidence="2">
    <location>
        <begin position="217"/>
        <end position="228"/>
    </location>
</feature>
<dbReference type="InterPro" id="IPR051918">
    <property type="entry name" value="STPP_CPPED1"/>
</dbReference>
<dbReference type="SUPFAM" id="SSF56300">
    <property type="entry name" value="Metallo-dependent phosphatases"/>
    <property type="match status" value="1"/>
</dbReference>
<evidence type="ECO:0000256" key="1">
    <source>
        <dbReference type="SAM" id="Coils"/>
    </source>
</evidence>
<dbReference type="InterPro" id="IPR029052">
    <property type="entry name" value="Metallo-depent_PP-like"/>
</dbReference>
<dbReference type="PANTHER" id="PTHR43143">
    <property type="entry name" value="METALLOPHOSPHOESTERASE, CALCINEURIN SUPERFAMILY"/>
    <property type="match status" value="1"/>
</dbReference>
<accession>A0AAE7RW79</accession>
<evidence type="ECO:0000256" key="2">
    <source>
        <dbReference type="SAM" id="MobiDB-lite"/>
    </source>
</evidence>